<dbReference type="AlphaFoldDB" id="A0AAV8RDM1"/>
<proteinExistence type="predicted"/>
<name>A0AAV8RDM1_ENSVE</name>
<accession>A0AAV8RDM1</accession>
<feature type="region of interest" description="Disordered" evidence="1">
    <location>
        <begin position="98"/>
        <end position="167"/>
    </location>
</feature>
<dbReference type="Proteomes" id="UP001222027">
    <property type="component" value="Unassembled WGS sequence"/>
</dbReference>
<feature type="compositionally biased region" description="Basic and acidic residues" evidence="1">
    <location>
        <begin position="108"/>
        <end position="120"/>
    </location>
</feature>
<reference evidence="2 3" key="1">
    <citation type="submission" date="2022-12" db="EMBL/GenBank/DDBJ databases">
        <title>Chromosome-scale assembly of the Ensete ventricosum genome.</title>
        <authorList>
            <person name="Dussert Y."/>
            <person name="Stocks J."/>
            <person name="Wendawek A."/>
            <person name="Woldeyes F."/>
            <person name="Nichols R.A."/>
            <person name="Borrell J.S."/>
        </authorList>
    </citation>
    <scope>NUCLEOTIDE SEQUENCE [LARGE SCALE GENOMIC DNA]</scope>
    <source>
        <strain evidence="3">cv. Maze</strain>
        <tissue evidence="2">Seeds</tissue>
    </source>
</reference>
<protein>
    <submittedName>
        <fullName evidence="2">Uncharacterized protein</fullName>
    </submittedName>
</protein>
<feature type="compositionally biased region" description="Polar residues" evidence="1">
    <location>
        <begin position="53"/>
        <end position="70"/>
    </location>
</feature>
<feature type="region of interest" description="Disordered" evidence="1">
    <location>
        <begin position="35"/>
        <end position="72"/>
    </location>
</feature>
<comment type="caution">
    <text evidence="2">The sequence shown here is derived from an EMBL/GenBank/DDBJ whole genome shotgun (WGS) entry which is preliminary data.</text>
</comment>
<evidence type="ECO:0000256" key="1">
    <source>
        <dbReference type="SAM" id="MobiDB-lite"/>
    </source>
</evidence>
<organism evidence="2 3">
    <name type="scientific">Ensete ventricosum</name>
    <name type="common">Abyssinian banana</name>
    <name type="synonym">Musa ensete</name>
    <dbReference type="NCBI Taxonomy" id="4639"/>
    <lineage>
        <taxon>Eukaryota</taxon>
        <taxon>Viridiplantae</taxon>
        <taxon>Streptophyta</taxon>
        <taxon>Embryophyta</taxon>
        <taxon>Tracheophyta</taxon>
        <taxon>Spermatophyta</taxon>
        <taxon>Magnoliopsida</taxon>
        <taxon>Liliopsida</taxon>
        <taxon>Zingiberales</taxon>
        <taxon>Musaceae</taxon>
        <taxon>Ensete</taxon>
    </lineage>
</organism>
<keyword evidence="3" id="KW-1185">Reference proteome</keyword>
<dbReference type="EMBL" id="JAQQAF010000002">
    <property type="protein sequence ID" value="KAJ8504895.1"/>
    <property type="molecule type" value="Genomic_DNA"/>
</dbReference>
<evidence type="ECO:0000313" key="2">
    <source>
        <dbReference type="EMBL" id="KAJ8504895.1"/>
    </source>
</evidence>
<feature type="region of interest" description="Disordered" evidence="1">
    <location>
        <begin position="180"/>
        <end position="201"/>
    </location>
</feature>
<feature type="compositionally biased region" description="Basic and acidic residues" evidence="1">
    <location>
        <begin position="190"/>
        <end position="201"/>
    </location>
</feature>
<sequence>MEEKVALFLLHARRALLKRHLRPRRPCTRLHRRKKLCSDGNSNEEDDAEKITSLDSSEPSTSRNDSSKLQGESFESFASNDVLLSSILVSPLDNSLTDEKETDIEDIDQNKAETRSDKSEASSQDGEALTGLRPDAPSDVLKIETGDHDTEHDTATSESEVGADDSLFSVEQYEKLETEIEVTQSSPMSKEIEAHEAHPDQRDDAYLVMELPERSSASSFTLFKSKMNDAWN</sequence>
<evidence type="ECO:0000313" key="3">
    <source>
        <dbReference type="Proteomes" id="UP001222027"/>
    </source>
</evidence>
<feature type="compositionally biased region" description="Basic and acidic residues" evidence="1">
    <location>
        <begin position="141"/>
        <end position="155"/>
    </location>
</feature>
<gene>
    <name evidence="2" type="ORF">OPV22_005781</name>
</gene>